<evidence type="ECO:0000313" key="11">
    <source>
        <dbReference type="EMBL" id="MBE1207175.1"/>
    </source>
</evidence>
<dbReference type="Gene3D" id="2.40.440.10">
    <property type="entry name" value="L,D-transpeptidase catalytic domain-like"/>
    <property type="match status" value="1"/>
</dbReference>
<dbReference type="CDD" id="cd16913">
    <property type="entry name" value="YkuD_like"/>
    <property type="match status" value="1"/>
</dbReference>
<feature type="active site" description="Nucleophile" evidence="9">
    <location>
        <position position="242"/>
    </location>
</feature>
<evidence type="ECO:0000256" key="4">
    <source>
        <dbReference type="ARBA" id="ARBA00022679"/>
    </source>
</evidence>
<name>A0ABR9GU17_9HYPH</name>
<gene>
    <name evidence="11" type="ORF">IHE39_23040</name>
</gene>
<comment type="similarity">
    <text evidence="2">Belongs to the YkuD family.</text>
</comment>
<reference evidence="11 12" key="1">
    <citation type="submission" date="2020-09" db="EMBL/GenBank/DDBJ databases">
        <title>Draft Genome Sequence of Aminobacter carboxidus type strain DSM 1086, a soil Gram-negative carboxydobacterium.</title>
        <authorList>
            <person name="Turrini P."/>
            <person name="Tescari M."/>
            <person name="Artuso I."/>
            <person name="Lugli G.A."/>
            <person name="Frangipani E."/>
            <person name="Ventura M."/>
            <person name="Visca P."/>
        </authorList>
    </citation>
    <scope>NUCLEOTIDE SEQUENCE [LARGE SCALE GENOMIC DNA]</scope>
    <source>
        <strain evidence="11 12">DSM 1086</strain>
    </source>
</reference>
<keyword evidence="3" id="KW-0328">Glycosyltransferase</keyword>
<dbReference type="EMBL" id="JACZEP010000009">
    <property type="protein sequence ID" value="MBE1207175.1"/>
    <property type="molecule type" value="Genomic_DNA"/>
</dbReference>
<comment type="pathway">
    <text evidence="1 9">Cell wall biogenesis; peptidoglycan biosynthesis.</text>
</comment>
<dbReference type="InterPro" id="IPR050979">
    <property type="entry name" value="LD-transpeptidase"/>
</dbReference>
<evidence type="ECO:0000256" key="9">
    <source>
        <dbReference type="PROSITE-ProRule" id="PRU01373"/>
    </source>
</evidence>
<keyword evidence="7 9" id="KW-0573">Peptidoglycan synthesis</keyword>
<keyword evidence="5" id="KW-0378">Hydrolase</keyword>
<evidence type="ECO:0000313" key="12">
    <source>
        <dbReference type="Proteomes" id="UP000598227"/>
    </source>
</evidence>
<evidence type="ECO:0000256" key="6">
    <source>
        <dbReference type="ARBA" id="ARBA00022960"/>
    </source>
</evidence>
<keyword evidence="4" id="KW-0808">Transferase</keyword>
<sequence length="266" mass="29218">MHFIHSRGSLRCLAAPRVEWNCAVSKSPAQKSDLSKLASRRNVLFGLGAAGLVAGCSRSMDFEMPAMGLDNMATGSVRPQISVDKQVTSPNVMYASFADEGYQLPEIPFAKVDPKFRRQIVVDPTGEVSGTIVVKLQERFLYLVQPGGEAIRYGVGIGRDGFLWNGRANIQYGKKWPTWTPPREMIARKPELVKWAGGQPGGLDNPLGARALYIYKDGQDTGYRVHGSPEWWTIGQAMSSGCVRMINQDVIDLYSRVNGKTPIVVG</sequence>
<accession>A0ABR9GU17</accession>
<dbReference type="InterPro" id="IPR005490">
    <property type="entry name" value="LD_TPept_cat_dom"/>
</dbReference>
<protein>
    <submittedName>
        <fullName evidence="11">L,D-transpeptidase</fullName>
    </submittedName>
</protein>
<evidence type="ECO:0000259" key="10">
    <source>
        <dbReference type="PROSITE" id="PS52029"/>
    </source>
</evidence>
<dbReference type="SUPFAM" id="SSF141523">
    <property type="entry name" value="L,D-transpeptidase catalytic domain-like"/>
    <property type="match status" value="1"/>
</dbReference>
<comment type="caution">
    <text evidence="11">The sequence shown here is derived from an EMBL/GenBank/DDBJ whole genome shotgun (WGS) entry which is preliminary data.</text>
</comment>
<dbReference type="Proteomes" id="UP000598227">
    <property type="component" value="Unassembled WGS sequence"/>
</dbReference>
<dbReference type="InterPro" id="IPR038063">
    <property type="entry name" value="Transpep_catalytic_dom"/>
</dbReference>
<keyword evidence="8 9" id="KW-0961">Cell wall biogenesis/degradation</keyword>
<evidence type="ECO:0000256" key="1">
    <source>
        <dbReference type="ARBA" id="ARBA00004752"/>
    </source>
</evidence>
<feature type="domain" description="L,D-TPase catalytic" evidence="10">
    <location>
        <begin position="130"/>
        <end position="266"/>
    </location>
</feature>
<dbReference type="PANTHER" id="PTHR30582">
    <property type="entry name" value="L,D-TRANSPEPTIDASE"/>
    <property type="match status" value="1"/>
</dbReference>
<proteinExistence type="inferred from homology"/>
<evidence type="ECO:0000256" key="5">
    <source>
        <dbReference type="ARBA" id="ARBA00022801"/>
    </source>
</evidence>
<evidence type="ECO:0000256" key="7">
    <source>
        <dbReference type="ARBA" id="ARBA00022984"/>
    </source>
</evidence>
<keyword evidence="6 9" id="KW-0133">Cell shape</keyword>
<feature type="active site" description="Proton donor/acceptor" evidence="9">
    <location>
        <position position="226"/>
    </location>
</feature>
<organism evidence="11 12">
    <name type="scientific">Aminobacter carboxidus</name>
    <dbReference type="NCBI Taxonomy" id="376165"/>
    <lineage>
        <taxon>Bacteria</taxon>
        <taxon>Pseudomonadati</taxon>
        <taxon>Pseudomonadota</taxon>
        <taxon>Alphaproteobacteria</taxon>
        <taxon>Hyphomicrobiales</taxon>
        <taxon>Phyllobacteriaceae</taxon>
        <taxon>Aminobacter</taxon>
    </lineage>
</organism>
<keyword evidence="12" id="KW-1185">Reference proteome</keyword>
<evidence type="ECO:0000256" key="3">
    <source>
        <dbReference type="ARBA" id="ARBA00022676"/>
    </source>
</evidence>
<evidence type="ECO:0000256" key="2">
    <source>
        <dbReference type="ARBA" id="ARBA00005992"/>
    </source>
</evidence>
<dbReference type="Pfam" id="PF03734">
    <property type="entry name" value="YkuD"/>
    <property type="match status" value="1"/>
</dbReference>
<evidence type="ECO:0000256" key="8">
    <source>
        <dbReference type="ARBA" id="ARBA00023316"/>
    </source>
</evidence>
<dbReference type="PANTHER" id="PTHR30582:SF24">
    <property type="entry name" value="L,D-TRANSPEPTIDASE ERFK_SRFK-RELATED"/>
    <property type="match status" value="1"/>
</dbReference>
<dbReference type="PROSITE" id="PS52029">
    <property type="entry name" value="LD_TPASE"/>
    <property type="match status" value="1"/>
</dbReference>